<feature type="binding site" evidence="10">
    <location>
        <position position="517"/>
    </location>
    <ligand>
        <name>AMP</name>
        <dbReference type="ChEBI" id="CHEBI:456215"/>
    </ligand>
</feature>
<evidence type="ECO:0000256" key="7">
    <source>
        <dbReference type="ARBA" id="ARBA00023149"/>
    </source>
</evidence>
<dbReference type="PROSITE" id="PS51845">
    <property type="entry name" value="PDEASE_I_2"/>
    <property type="match status" value="1"/>
</dbReference>
<dbReference type="GO" id="GO:0046872">
    <property type="term" value="F:metal ion binding"/>
    <property type="evidence" value="ECO:0007669"/>
    <property type="project" value="UniProtKB-KW"/>
</dbReference>
<name>A0A8C0INW5_CHEAB</name>
<evidence type="ECO:0000256" key="9">
    <source>
        <dbReference type="PIRSR" id="PIRSR623088-1"/>
    </source>
</evidence>
<dbReference type="SUPFAM" id="SSF55785">
    <property type="entry name" value="PYP-like sensor domain (PAS domain)"/>
    <property type="match status" value="1"/>
</dbReference>
<dbReference type="InterPro" id="IPR036971">
    <property type="entry name" value="PDEase_catalytic_dom_sf"/>
</dbReference>
<dbReference type="InterPro" id="IPR057304">
    <property type="entry name" value="PDE8-like_REC_N"/>
</dbReference>
<dbReference type="EC" id="3.1.4.-" evidence="12"/>
<dbReference type="SMART" id="SM00091">
    <property type="entry name" value="PAS"/>
    <property type="match status" value="1"/>
</dbReference>
<dbReference type="InterPro" id="IPR003607">
    <property type="entry name" value="HD/PDEase_dom"/>
</dbReference>
<dbReference type="Gene3D" id="3.30.450.20">
    <property type="entry name" value="PAS domain"/>
    <property type="match status" value="1"/>
</dbReference>
<feature type="domain" description="PDEase" evidence="14">
    <location>
        <begin position="400"/>
        <end position="736"/>
    </location>
</feature>
<proteinExistence type="inferred from homology"/>
<comment type="pathway">
    <text evidence="2">Purine metabolism; 3',5'-cyclic AMP degradation; AMP from 3',5'-cyclic AMP: step 1/1.</text>
</comment>
<dbReference type="PANTHER" id="PTHR11347">
    <property type="entry name" value="CYCLIC NUCLEOTIDE PHOSPHODIESTERASE"/>
    <property type="match status" value="1"/>
</dbReference>
<feature type="binding site" evidence="11">
    <location>
        <position position="642"/>
    </location>
    <ligand>
        <name>Zn(2+)</name>
        <dbReference type="ChEBI" id="CHEBI:29105"/>
        <label>1</label>
    </ligand>
</feature>
<evidence type="ECO:0000256" key="10">
    <source>
        <dbReference type="PIRSR" id="PIRSR623088-2"/>
    </source>
</evidence>
<dbReference type="FunFam" id="1.10.1300.10:FF:000002">
    <property type="entry name" value="Phosphodiesterase"/>
    <property type="match status" value="1"/>
</dbReference>
<keyword evidence="7" id="KW-0114">cAMP</keyword>
<feature type="binding site" evidence="11">
    <location>
        <position position="517"/>
    </location>
    <ligand>
        <name>Zn(2+)</name>
        <dbReference type="ChEBI" id="CHEBI:29105"/>
        <label>1</label>
    </ligand>
</feature>
<evidence type="ECO:0000256" key="1">
    <source>
        <dbReference type="ARBA" id="ARBA00000621"/>
    </source>
</evidence>
<comment type="cofactor">
    <cofactor evidence="12">
        <name>a divalent metal cation</name>
        <dbReference type="ChEBI" id="CHEBI:60240"/>
    </cofactor>
    <text evidence="12">Binds 2 divalent metal cations per subunit. Site 1 may preferentially bind zinc ions, while site 2 has a preference for magnesium and/or manganese ions.</text>
</comment>
<dbReference type="Pfam" id="PF00233">
    <property type="entry name" value="PDEase_I"/>
    <property type="match status" value="1"/>
</dbReference>
<evidence type="ECO:0000313" key="16">
    <source>
        <dbReference type="Proteomes" id="UP000694404"/>
    </source>
</evidence>
<sequence length="747" mass="85308">SLLTRAPSYVLLIFAKEDNQSDGFWWACDRAGYRCNFARTPESALECFLDKHHEIIVIDHRHARYFDAEAICRSIRATKPSEHTVILAVVPHLFHVLSLILFQRFMENSSIIACYNELIQIEHGEVQSQFKLRACNSVFTALDHCHEAIEITSEDHVIQYVNPAFERMMGYHKGELMGKELTELPKSDKNCADLLDTINMCIKKGKEWQGVYYARRKSGDSIQQHVRIIPVIGQGGKIRHFVSIKKLCCTNENNKQVLFHFIFLESHSFRCKNRRKESIDVKSITSRSSDAPSLQNRRYSSMARIHSMTIEAPITKVINIINTAQENSPVTVAEALDRVLEILRTTELYSPQLGTKDEDPHTSDLVGGLMTDGLRRLSGNEYVFSKNMNQSHSHLSVPITVNDVPPCIAQLLDNEESWDFNIFELEAVTNKRPLVYLGLKVFARFGVCEFLNCSEATLRAWFQVIEANYHSTNSYHNSTHAADVLHATAFFLRKERVKGNLDHLDEVAALIAATVHDVDHPGRTNSFLCNAGSELAVLYNDTAVLESHHTALAFQLTAKDNKCNIFKNIDRNHYRTLRQAIIDMVLATEMTKHFEHVNKFVNSINKLPLLQSEGSDCECAPNVKNFPENQTLIKRMMIKCADVANPCRPLELCIEWAGRISEEYFAQTDEEKRQGLPVVMPVFDRKTCSIPKSQISFIDYFITDMFDAWDAFAHLPVLMEHLAVNYKHWKTLDELKCKSLRLPAENN</sequence>
<reference evidence="15" key="1">
    <citation type="submission" date="2025-08" db="UniProtKB">
        <authorList>
            <consortium name="Ensembl"/>
        </authorList>
    </citation>
    <scope>IDENTIFICATION</scope>
</reference>
<reference evidence="15" key="2">
    <citation type="submission" date="2025-09" db="UniProtKB">
        <authorList>
            <consortium name="Ensembl"/>
        </authorList>
    </citation>
    <scope>IDENTIFICATION</scope>
</reference>
<feature type="binding site" evidence="10">
    <location>
        <position position="642"/>
    </location>
    <ligand>
        <name>AMP</name>
        <dbReference type="ChEBI" id="CHEBI:456215"/>
    </ligand>
</feature>
<evidence type="ECO:0000256" key="2">
    <source>
        <dbReference type="ARBA" id="ARBA00004703"/>
    </source>
</evidence>
<evidence type="ECO:0000259" key="13">
    <source>
        <dbReference type="PROSITE" id="PS50112"/>
    </source>
</evidence>
<keyword evidence="5 11" id="KW-0479">Metal-binding</keyword>
<keyword evidence="6 12" id="KW-0378">Hydrolase</keyword>
<evidence type="ECO:0000256" key="8">
    <source>
        <dbReference type="ARBA" id="ARBA00056309"/>
    </source>
</evidence>
<evidence type="ECO:0000313" key="15">
    <source>
        <dbReference type="Ensembl" id="ENSCABP00000008562.1"/>
    </source>
</evidence>
<dbReference type="SMART" id="SM00471">
    <property type="entry name" value="HDc"/>
    <property type="match status" value="1"/>
</dbReference>
<dbReference type="InterPro" id="IPR002073">
    <property type="entry name" value="PDEase_catalytic_dom"/>
</dbReference>
<keyword evidence="4" id="KW-0597">Phosphoprotein</keyword>
<accession>A0A8C0INW5</accession>
<feature type="binding site" evidence="11">
    <location>
        <position position="480"/>
    </location>
    <ligand>
        <name>Zn(2+)</name>
        <dbReference type="ChEBI" id="CHEBI:29105"/>
        <label>1</label>
    </ligand>
</feature>
<dbReference type="InterPro" id="IPR023088">
    <property type="entry name" value="PDEase"/>
</dbReference>
<evidence type="ECO:0000256" key="6">
    <source>
        <dbReference type="ARBA" id="ARBA00022801"/>
    </source>
</evidence>
<dbReference type="Proteomes" id="UP000694404">
    <property type="component" value="Unplaced"/>
</dbReference>
<feature type="binding site" evidence="10">
    <location>
        <begin position="476"/>
        <end position="480"/>
    </location>
    <ligand>
        <name>AMP</name>
        <dbReference type="ChEBI" id="CHEBI:456215"/>
    </ligand>
</feature>
<organism evidence="15 16">
    <name type="scientific">Chelonoidis abingdonii</name>
    <name type="common">Abingdon island giant tortoise</name>
    <name type="synonym">Testudo abingdonii</name>
    <dbReference type="NCBI Taxonomy" id="106734"/>
    <lineage>
        <taxon>Eukaryota</taxon>
        <taxon>Metazoa</taxon>
        <taxon>Chordata</taxon>
        <taxon>Craniata</taxon>
        <taxon>Vertebrata</taxon>
        <taxon>Euteleostomi</taxon>
        <taxon>Archelosauria</taxon>
        <taxon>Testudinata</taxon>
        <taxon>Testudines</taxon>
        <taxon>Cryptodira</taxon>
        <taxon>Durocryptodira</taxon>
        <taxon>Testudinoidea</taxon>
        <taxon>Testudinidae</taxon>
        <taxon>Chelonoidis</taxon>
    </lineage>
</organism>
<feature type="binding site" evidence="10">
    <location>
        <position position="694"/>
    </location>
    <ligand>
        <name>AMP</name>
        <dbReference type="ChEBI" id="CHEBI:456215"/>
    </ligand>
</feature>
<evidence type="ECO:0000256" key="5">
    <source>
        <dbReference type="ARBA" id="ARBA00022723"/>
    </source>
</evidence>
<feature type="domain" description="PAS" evidence="13">
    <location>
        <begin position="141"/>
        <end position="184"/>
    </location>
</feature>
<dbReference type="GO" id="GO:0006198">
    <property type="term" value="P:cAMP catabolic process"/>
    <property type="evidence" value="ECO:0007669"/>
    <property type="project" value="UniProtKB-UniPathway"/>
</dbReference>
<evidence type="ECO:0000259" key="14">
    <source>
        <dbReference type="PROSITE" id="PS51845"/>
    </source>
</evidence>
<dbReference type="PROSITE" id="PS00126">
    <property type="entry name" value="PDEASE_I_1"/>
    <property type="match status" value="1"/>
</dbReference>
<dbReference type="FunFam" id="3.30.450.20:FF:000023">
    <property type="entry name" value="Phosphodiesterase"/>
    <property type="match status" value="1"/>
</dbReference>
<comment type="function">
    <text evidence="8">Hydrolyzes the second messenger cAMP, which is a key regulator of many important physiological processes. May be involved in specific signaling in the thyroid gland.</text>
</comment>
<evidence type="ECO:0000256" key="3">
    <source>
        <dbReference type="ARBA" id="ARBA00006437"/>
    </source>
</evidence>
<dbReference type="CDD" id="cd00130">
    <property type="entry name" value="PAS"/>
    <property type="match status" value="1"/>
</dbReference>
<dbReference type="Gene3D" id="1.10.1300.10">
    <property type="entry name" value="3'5'-cyclic nucleotide phosphodiesterase, catalytic domain"/>
    <property type="match status" value="1"/>
</dbReference>
<evidence type="ECO:0000256" key="12">
    <source>
        <dbReference type="RuleBase" id="RU363067"/>
    </source>
</evidence>
<feature type="binding site" evidence="11">
    <location>
        <position position="517"/>
    </location>
    <ligand>
        <name>Zn(2+)</name>
        <dbReference type="ChEBI" id="CHEBI:29105"/>
        <label>2</label>
    </ligand>
</feature>
<dbReference type="Pfam" id="PF23198">
    <property type="entry name" value="PDE8A_N"/>
    <property type="match status" value="1"/>
</dbReference>
<dbReference type="UniPathway" id="UPA00762">
    <property type="reaction ID" value="UER00747"/>
</dbReference>
<evidence type="ECO:0000256" key="11">
    <source>
        <dbReference type="PIRSR" id="PIRSR623088-3"/>
    </source>
</evidence>
<evidence type="ECO:0000256" key="4">
    <source>
        <dbReference type="ARBA" id="ARBA00022553"/>
    </source>
</evidence>
<comment type="similarity">
    <text evidence="3">Belongs to the cyclic nucleotide phosphodiesterase family. PDE8 subfamily.</text>
</comment>
<dbReference type="AlphaFoldDB" id="A0A8C0INW5"/>
<dbReference type="GeneTree" id="ENSGT00940000157817"/>
<dbReference type="GO" id="GO:0007165">
    <property type="term" value="P:signal transduction"/>
    <property type="evidence" value="ECO:0007669"/>
    <property type="project" value="InterPro"/>
</dbReference>
<dbReference type="NCBIfam" id="TIGR00229">
    <property type="entry name" value="sensory_box"/>
    <property type="match status" value="1"/>
</dbReference>
<dbReference type="CDD" id="cd00077">
    <property type="entry name" value="HDc"/>
    <property type="match status" value="1"/>
</dbReference>
<dbReference type="InterPro" id="IPR000014">
    <property type="entry name" value="PAS"/>
</dbReference>
<feature type="binding site" evidence="11">
    <location>
        <position position="516"/>
    </location>
    <ligand>
        <name>Zn(2+)</name>
        <dbReference type="ChEBI" id="CHEBI:29105"/>
        <label>1</label>
    </ligand>
</feature>
<dbReference type="PRINTS" id="PR00387">
    <property type="entry name" value="PDIESTERASE1"/>
</dbReference>
<dbReference type="Pfam" id="PF13426">
    <property type="entry name" value="PAS_9"/>
    <property type="match status" value="1"/>
</dbReference>
<gene>
    <name evidence="15" type="primary">PDE8B</name>
</gene>
<dbReference type="GO" id="GO:0004115">
    <property type="term" value="F:3',5'-cyclic-AMP phosphodiesterase activity"/>
    <property type="evidence" value="ECO:0007669"/>
    <property type="project" value="UniProtKB-EC"/>
</dbReference>
<feature type="active site" description="Proton donor" evidence="9">
    <location>
        <position position="476"/>
    </location>
</feature>
<protein>
    <recommendedName>
        <fullName evidence="12">Phosphodiesterase</fullName>
        <ecNumber evidence="12">3.1.4.-</ecNumber>
    </recommendedName>
</protein>
<dbReference type="InterPro" id="IPR035965">
    <property type="entry name" value="PAS-like_dom_sf"/>
</dbReference>
<keyword evidence="16" id="KW-1185">Reference proteome</keyword>
<dbReference type="SUPFAM" id="SSF109604">
    <property type="entry name" value="HD-domain/PDEase-like"/>
    <property type="match status" value="1"/>
</dbReference>
<dbReference type="Ensembl" id="ENSCABT00000009390.1">
    <property type="protein sequence ID" value="ENSCABP00000008562.1"/>
    <property type="gene ID" value="ENSCABG00000006444.1"/>
</dbReference>
<dbReference type="PROSITE" id="PS50112">
    <property type="entry name" value="PAS"/>
    <property type="match status" value="1"/>
</dbReference>
<dbReference type="InterPro" id="IPR023174">
    <property type="entry name" value="PDEase_CS"/>
</dbReference>
<comment type="catalytic activity">
    <reaction evidence="1">
        <text>3',5'-cyclic AMP + H2O = AMP + H(+)</text>
        <dbReference type="Rhea" id="RHEA:25277"/>
        <dbReference type="ChEBI" id="CHEBI:15377"/>
        <dbReference type="ChEBI" id="CHEBI:15378"/>
        <dbReference type="ChEBI" id="CHEBI:58165"/>
        <dbReference type="ChEBI" id="CHEBI:456215"/>
        <dbReference type="EC" id="3.1.4.53"/>
    </reaction>
</comment>